<dbReference type="PANTHER" id="PTHR34595">
    <property type="entry name" value="BLR5612 PROTEIN"/>
    <property type="match status" value="1"/>
</dbReference>
<dbReference type="EMBL" id="FOBB01000002">
    <property type="protein sequence ID" value="SEL44834.1"/>
    <property type="molecule type" value="Genomic_DNA"/>
</dbReference>
<dbReference type="STRING" id="573321.SAMN04488505_102293"/>
<keyword evidence="3" id="KW-1185">Reference proteome</keyword>
<dbReference type="RefSeq" id="WP_089909280.1">
    <property type="nucleotide sequence ID" value="NZ_FOBB01000002.1"/>
</dbReference>
<feature type="domain" description="DUF403" evidence="1">
    <location>
        <begin position="1"/>
        <end position="310"/>
    </location>
</feature>
<dbReference type="OrthoDB" id="9803532at2"/>
<dbReference type="Pfam" id="PF04168">
    <property type="entry name" value="Alpha-E"/>
    <property type="match status" value="1"/>
</dbReference>
<dbReference type="AlphaFoldDB" id="A0A1H7QB16"/>
<evidence type="ECO:0000313" key="3">
    <source>
        <dbReference type="Proteomes" id="UP000198984"/>
    </source>
</evidence>
<dbReference type="InterPro" id="IPR007296">
    <property type="entry name" value="DUF403"/>
</dbReference>
<protein>
    <submittedName>
        <fullName evidence="2">Uncharacterized conserved protein, Alpha-E superfamily</fullName>
    </submittedName>
</protein>
<sequence>MLSRIADALYWMNRYMERAGGLCRVAATHYVQALDKDVNGSLTWKPVLETFTTCSADEIMTLEHNTGASLRKLITDTNNNNSLKMIVARARENARGVQDHITKEVWEEVNAIYHLMNQPSVDQRLMSYEALEVLDAITRHTVLYNGVTDITMSRGLGWNFMNLGKYVERCLETIVLTNKEYQRINYDLDTMQDIMQWRYLLMSLSGYELHLKTYRTANYNSNVLHQVLFNDNFPHSVAHTLGRAERRLQEVIRGNPMAENDALTRCFGRLFSKVRYTDLDTLNNASLQQFLEEVKRDLLDFTMHLSRQFFSYV</sequence>
<proteinExistence type="predicted"/>
<dbReference type="InterPro" id="IPR051680">
    <property type="entry name" value="ATP-dep_Glu-Cys_Ligase-2"/>
</dbReference>
<dbReference type="Proteomes" id="UP000198984">
    <property type="component" value="Unassembled WGS sequence"/>
</dbReference>
<dbReference type="PANTHER" id="PTHR34595:SF7">
    <property type="entry name" value="SLL1039 PROTEIN"/>
    <property type="match status" value="1"/>
</dbReference>
<name>A0A1H7QB16_9BACT</name>
<evidence type="ECO:0000259" key="1">
    <source>
        <dbReference type="Pfam" id="PF04168"/>
    </source>
</evidence>
<gene>
    <name evidence="2" type="ORF">SAMN04488505_102293</name>
</gene>
<accession>A0A1H7QB16</accession>
<reference evidence="2 3" key="1">
    <citation type="submission" date="2016-10" db="EMBL/GenBank/DDBJ databases">
        <authorList>
            <person name="de Groot N.N."/>
        </authorList>
    </citation>
    <scope>NUCLEOTIDE SEQUENCE [LARGE SCALE GENOMIC DNA]</scope>
    <source>
        <strain evidence="2 3">DSM 21039</strain>
    </source>
</reference>
<organism evidence="2 3">
    <name type="scientific">Chitinophaga rupis</name>
    <dbReference type="NCBI Taxonomy" id="573321"/>
    <lineage>
        <taxon>Bacteria</taxon>
        <taxon>Pseudomonadati</taxon>
        <taxon>Bacteroidota</taxon>
        <taxon>Chitinophagia</taxon>
        <taxon>Chitinophagales</taxon>
        <taxon>Chitinophagaceae</taxon>
        <taxon>Chitinophaga</taxon>
    </lineage>
</organism>
<evidence type="ECO:0000313" key="2">
    <source>
        <dbReference type="EMBL" id="SEL44834.1"/>
    </source>
</evidence>